<proteinExistence type="predicted"/>
<protein>
    <submittedName>
        <fullName evidence="1">Uncharacterized protein</fullName>
    </submittedName>
</protein>
<comment type="caution">
    <text evidence="1">The sequence shown here is derived from an EMBL/GenBank/DDBJ whole genome shotgun (WGS) entry which is preliminary data.</text>
</comment>
<organism evidence="1 2">
    <name type="scientific">Burkholderia cepacia</name>
    <name type="common">Pseudomonas cepacia</name>
    <dbReference type="NCBI Taxonomy" id="292"/>
    <lineage>
        <taxon>Bacteria</taxon>
        <taxon>Pseudomonadati</taxon>
        <taxon>Pseudomonadota</taxon>
        <taxon>Betaproteobacteria</taxon>
        <taxon>Burkholderiales</taxon>
        <taxon>Burkholderiaceae</taxon>
        <taxon>Burkholderia</taxon>
        <taxon>Burkholderia cepacia complex</taxon>
    </lineage>
</organism>
<dbReference type="AlphaFoldDB" id="A0A2S8HWX1"/>
<evidence type="ECO:0000313" key="1">
    <source>
        <dbReference type="EMBL" id="PQP06905.1"/>
    </source>
</evidence>
<dbReference type="RefSeq" id="WP_105393972.1">
    <property type="nucleotide sequence ID" value="NZ_PUIQ01000136.1"/>
</dbReference>
<reference evidence="1 2" key="1">
    <citation type="submission" date="2018-02" db="EMBL/GenBank/DDBJ databases">
        <title>Draft genome sequencing of Burkholderia cepacia Y14-15.</title>
        <authorList>
            <person name="Zheng B.-X."/>
        </authorList>
    </citation>
    <scope>NUCLEOTIDE SEQUENCE [LARGE SCALE GENOMIC DNA]</scope>
    <source>
        <strain evidence="1 2">Y14-15</strain>
    </source>
</reference>
<evidence type="ECO:0000313" key="2">
    <source>
        <dbReference type="Proteomes" id="UP000238206"/>
    </source>
</evidence>
<gene>
    <name evidence="1" type="ORF">C5615_38275</name>
</gene>
<name>A0A2S8HWX1_BURCE</name>
<accession>A0A2S8HWX1</accession>
<dbReference type="Proteomes" id="UP000238206">
    <property type="component" value="Unassembled WGS sequence"/>
</dbReference>
<dbReference type="EMBL" id="PUIQ01000136">
    <property type="protein sequence ID" value="PQP06905.1"/>
    <property type="molecule type" value="Genomic_DNA"/>
</dbReference>
<sequence>MSEWQVDFEKVAGKIGGKKGLWVNRKYELDGEPASSEFFIKKTEAGFKVGFDDYFDKYEDAVDLYFVYLRANFSELRRAVEFALREGFVGVDELMG</sequence>